<proteinExistence type="predicted"/>
<name>A0ACC1Y6D7_MELAZ</name>
<dbReference type="Proteomes" id="UP001164539">
    <property type="component" value="Chromosome 5"/>
</dbReference>
<keyword evidence="2" id="KW-1185">Reference proteome</keyword>
<protein>
    <submittedName>
        <fullName evidence="1">Ankyrin repeat-containing protein</fullName>
    </submittedName>
</protein>
<evidence type="ECO:0000313" key="2">
    <source>
        <dbReference type="Proteomes" id="UP001164539"/>
    </source>
</evidence>
<evidence type="ECO:0000313" key="1">
    <source>
        <dbReference type="EMBL" id="KAJ4718579.1"/>
    </source>
</evidence>
<comment type="caution">
    <text evidence="1">The sequence shown here is derived from an EMBL/GenBank/DDBJ whole genome shotgun (WGS) entry which is preliminary data.</text>
</comment>
<sequence length="684" mass="76727">MPKTMDQILLKAIARNKTKASINLLRLNKAVLVQRDASLNTALHLATRFGHIELVREIIKLNPGLAVAENEKLETPLHEACRQGNAEISALLLQTNPNAATKVNHEGQTAFSLACREGHLNVVKLMLNQSWLMEFEEDCVGSTPLHAAISRGHIDIVKEILELHPNSAQETNKNGFSPLHYAASRGNLEVTKLLLKLDPNLALKYDNNGYTPLHLAAINGHVKILEAFLMSSPTSFKCLTTEGETVFHLAARFDKYNAFVCLAESFSFTSLLHQQDQFGNTVLHLAVLRKNFHLAEYIINKTTVDINCQNYERHAALDILELAGNDDDRNNLKEILKTAGGIRDIESSAPTPDVKEIDPKLTLENPEHLIKETMGVVALPIKEESSSKYQSGENSDIQNDRASEPESIKERNNCSMNWHQFKRLSKSCSSLSVISIEQTLTKDLLEHKPKRKSEIQEANSLEPRPSEEVKVSPNNLQQYKDLSRRHMQKLSARYKSRQNKKNEIHREALQNERNTSLLVAVFIATVTFAAGISPPGGVYQDGPQKGKSTVGRTTAFKVFEISNNIALFTSLSIVIILVSIIPYERKKLMRLLVITHKLMWVSISFMATAYIAATRITVPLGRGTGWMTDTLLAVSAGTLGFLFVYLGDELRRHRLRKLKWRTENSRKQGKFDVISGRIQILTQK</sequence>
<dbReference type="EMBL" id="CM051398">
    <property type="protein sequence ID" value="KAJ4718579.1"/>
    <property type="molecule type" value="Genomic_DNA"/>
</dbReference>
<reference evidence="1 2" key="1">
    <citation type="journal article" date="2023" name="Science">
        <title>Complex scaffold remodeling in plant triterpene biosynthesis.</title>
        <authorList>
            <person name="De La Pena R."/>
            <person name="Hodgson H."/>
            <person name="Liu J.C."/>
            <person name="Stephenson M.J."/>
            <person name="Martin A.C."/>
            <person name="Owen C."/>
            <person name="Harkess A."/>
            <person name="Leebens-Mack J."/>
            <person name="Jimenez L.E."/>
            <person name="Osbourn A."/>
            <person name="Sattely E.S."/>
        </authorList>
    </citation>
    <scope>NUCLEOTIDE SEQUENCE [LARGE SCALE GENOMIC DNA]</scope>
    <source>
        <strain evidence="2">cv. JPN11</strain>
        <tissue evidence="1">Leaf</tissue>
    </source>
</reference>
<gene>
    <name evidence="1" type="ORF">OWV82_010240</name>
</gene>
<organism evidence="1 2">
    <name type="scientific">Melia azedarach</name>
    <name type="common">Chinaberry tree</name>
    <dbReference type="NCBI Taxonomy" id="155640"/>
    <lineage>
        <taxon>Eukaryota</taxon>
        <taxon>Viridiplantae</taxon>
        <taxon>Streptophyta</taxon>
        <taxon>Embryophyta</taxon>
        <taxon>Tracheophyta</taxon>
        <taxon>Spermatophyta</taxon>
        <taxon>Magnoliopsida</taxon>
        <taxon>eudicotyledons</taxon>
        <taxon>Gunneridae</taxon>
        <taxon>Pentapetalae</taxon>
        <taxon>rosids</taxon>
        <taxon>malvids</taxon>
        <taxon>Sapindales</taxon>
        <taxon>Meliaceae</taxon>
        <taxon>Melia</taxon>
    </lineage>
</organism>
<accession>A0ACC1Y6D7</accession>